<evidence type="ECO:0000259" key="7">
    <source>
        <dbReference type="SMART" id="SM00560"/>
    </source>
</evidence>
<dbReference type="InterPro" id="IPR013320">
    <property type="entry name" value="ConA-like_dom_sf"/>
</dbReference>
<evidence type="ECO:0000256" key="4">
    <source>
        <dbReference type="ARBA" id="ARBA00022989"/>
    </source>
</evidence>
<evidence type="ECO:0000256" key="1">
    <source>
        <dbReference type="ARBA" id="ARBA00004479"/>
    </source>
</evidence>
<evidence type="ECO:0000256" key="5">
    <source>
        <dbReference type="ARBA" id="ARBA00023157"/>
    </source>
</evidence>
<feature type="region of interest" description="Disordered" evidence="6">
    <location>
        <begin position="735"/>
        <end position="754"/>
    </location>
</feature>
<keyword evidence="8" id="KW-0378">Hydrolase</keyword>
<organism evidence="8 9">
    <name type="scientific">Micromonospora echinofusca</name>
    <dbReference type="NCBI Taxonomy" id="47858"/>
    <lineage>
        <taxon>Bacteria</taxon>
        <taxon>Bacillati</taxon>
        <taxon>Actinomycetota</taxon>
        <taxon>Actinomycetes</taxon>
        <taxon>Micromonosporales</taxon>
        <taxon>Micromonosporaceae</taxon>
        <taxon>Micromonospora</taxon>
    </lineage>
</organism>
<reference evidence="8 9" key="1">
    <citation type="submission" date="2016-06" db="EMBL/GenBank/DDBJ databases">
        <authorList>
            <person name="Kjaerup R.B."/>
            <person name="Dalgaard T.S."/>
            <person name="Juul-Madsen H.R."/>
        </authorList>
    </citation>
    <scope>NUCLEOTIDE SEQUENCE [LARGE SCALE GENOMIC DNA]</scope>
    <source>
        <strain evidence="8 9">DSM 43913</strain>
    </source>
</reference>
<dbReference type="EMBL" id="LT607733">
    <property type="protein sequence ID" value="SCG15595.1"/>
    <property type="molecule type" value="Genomic_DNA"/>
</dbReference>
<keyword evidence="8" id="KW-0645">Protease</keyword>
<protein>
    <submittedName>
        <fullName evidence="8">Carboxypeptidase regulatory-like domain-containing protein</fullName>
    </submittedName>
</protein>
<keyword evidence="5" id="KW-1015">Disulfide bond</keyword>
<evidence type="ECO:0000256" key="6">
    <source>
        <dbReference type="SAM" id="MobiDB-lite"/>
    </source>
</evidence>
<dbReference type="PANTHER" id="PTHR13055">
    <property type="entry name" value="TUMOR ENDOTHELIAL MARKER 7 RELATED"/>
    <property type="match status" value="1"/>
</dbReference>
<feature type="region of interest" description="Disordered" evidence="6">
    <location>
        <begin position="188"/>
        <end position="241"/>
    </location>
</feature>
<dbReference type="PANTHER" id="PTHR13055:SF12">
    <property type="entry name" value="LD40707P"/>
    <property type="match status" value="1"/>
</dbReference>
<evidence type="ECO:0000313" key="8">
    <source>
        <dbReference type="EMBL" id="SCG15595.1"/>
    </source>
</evidence>
<keyword evidence="8" id="KW-0121">Carboxypeptidase</keyword>
<comment type="subcellular location">
    <subcellularLocation>
        <location evidence="1">Membrane</location>
        <topology evidence="1">Single-pass type I membrane protein</topology>
    </subcellularLocation>
</comment>
<dbReference type="InterPro" id="IPR008969">
    <property type="entry name" value="CarboxyPept-like_regulatory"/>
</dbReference>
<dbReference type="SUPFAM" id="SSF49464">
    <property type="entry name" value="Carboxypeptidase regulatory domain-like"/>
    <property type="match status" value="1"/>
</dbReference>
<dbReference type="InterPro" id="IPR013784">
    <property type="entry name" value="Carb-bd-like_fold"/>
</dbReference>
<feature type="compositionally biased region" description="Polar residues" evidence="6">
    <location>
        <begin position="741"/>
        <end position="754"/>
    </location>
</feature>
<proteinExistence type="predicted"/>
<keyword evidence="3" id="KW-0732">Signal</keyword>
<name>A0A1C5G6Q8_MICEH</name>
<feature type="compositionally biased region" description="Basic and acidic residues" evidence="6">
    <location>
        <begin position="212"/>
        <end position="223"/>
    </location>
</feature>
<keyword evidence="9" id="KW-1185">Reference proteome</keyword>
<dbReference type="SUPFAM" id="SSF49899">
    <property type="entry name" value="Concanavalin A-like lectins/glucanases"/>
    <property type="match status" value="1"/>
</dbReference>
<dbReference type="InterPro" id="IPR031152">
    <property type="entry name" value="PLXDC"/>
</dbReference>
<dbReference type="GO" id="GO:0016020">
    <property type="term" value="C:membrane"/>
    <property type="evidence" value="ECO:0007669"/>
    <property type="project" value="UniProtKB-SubCell"/>
</dbReference>
<dbReference type="InterPro" id="IPR006558">
    <property type="entry name" value="LamG-like"/>
</dbReference>
<dbReference type="Pfam" id="PF13620">
    <property type="entry name" value="CarboxypepD_reg"/>
    <property type="match status" value="2"/>
</dbReference>
<feature type="compositionally biased region" description="Basic and acidic residues" evidence="6">
    <location>
        <begin position="196"/>
        <end position="205"/>
    </location>
</feature>
<dbReference type="Proteomes" id="UP000198251">
    <property type="component" value="Chromosome I"/>
</dbReference>
<dbReference type="SMART" id="SM00560">
    <property type="entry name" value="LamGL"/>
    <property type="match status" value="1"/>
</dbReference>
<dbReference type="GO" id="GO:0030246">
    <property type="term" value="F:carbohydrate binding"/>
    <property type="evidence" value="ECO:0007669"/>
    <property type="project" value="InterPro"/>
</dbReference>
<dbReference type="GO" id="GO:0004180">
    <property type="term" value="F:carboxypeptidase activity"/>
    <property type="evidence" value="ECO:0007669"/>
    <property type="project" value="UniProtKB-KW"/>
</dbReference>
<dbReference type="Pfam" id="PF13385">
    <property type="entry name" value="Laminin_G_3"/>
    <property type="match status" value="1"/>
</dbReference>
<keyword evidence="4" id="KW-1133">Transmembrane helix</keyword>
<sequence>MLAICGRRVEDLSARTEWSQTFLNVDGSRTLEQSIEPTRVRKGGSWAPVDTTLKASADGVAPRATVLPMAFSAGGDAPIARLLDGDREVAMTWPGGLPKPVLEGSTAVYRNVLPDVDLRVTAQPLGFSEVLVVRSRQAAADPKLASLRFGLRTKGVTVGTAAGGGLAARDDKGGTVFAAPAPLMWDSSEAPDVEVDGAKPAEKRVRVLGAPRKPDAAQQEQERSAPGSPGRSAVPESARRAVMPVRVDGDTVTLVPDRAMLTDPRTKLPIYIDPSWTGGISSNAWTSVWSKHKSSSFWQNSTALYNGKTFGSAGAGRTEDCKGCADHIIRSMFRMNTSSVRGKHILAAQFRVEQRHAWTCSPKTNAKLWMTGAISSGTTWNNQPSWYSSYTAQTVGNRKYGAAHGCLGTGTIEFNVKTMVAKAAASNWSTLTVGLRAIDEGTLGQWKRFNHASPKLAITYNTNPNAPSDRKSDGKACATGTSRPYVLTMTPILAARHSDPDTSQQSLTSWFYWWPVGGARNETDKVSQAAGNPSAVSKAIPSGKLTDGGSYVWQSRTWDGSHYGAWSGTCEFTVDATPPPAPTGVSSTNYTNDGVPRGGVGLPGTFTVAPPSTRPHEVREYAYSLDSGVLTAAKTVPARTTDYGASISLAPLHDGVNVLHVWSKDHAGRFSTPVTYTFSVKAGSGPAAEWTFEETGTNATDVSGHGNTLALGSATRVAGRSGVGSTLSLSGTTAATKTGTINTPHPDTGVSTPVRTDSSFTVAAWVKINSTAGTGVQTVVSTSGSRMSAYHLGYAGSNQRWRFTMAAADTDNAAGYSVLSDSMPTAGKWTHLAGVYDASTKKMTLYVNGVAQTATATLVGGFNATTEVAIGKRKFNGNSDSFFTGTVDDVRFYNFIETPANLAKLAVPLQPKITFPNGTAITAGGQLTVTFDAGGDTNVTKFKYSVDGTGLGSTVNATAAGGTATVTVDVGTTTIGERPVYAVAVDDGNRVSGMNQGQFTVAPAASLSGTVWDANFMPQAGAVVQLQPGGHQSASGADGSYALTGFAPGLYTITATFGGRCGQAFSGQIEIDGQGLTFDIFMSALSDDLGHTCSEQTAALATAATPLTLTGDDAVATVQLPFAFPFYGGAYRSAWVDTNGLLSFTDPGGSHPYTGGGQLPAPADPNALVAPFWDDLVVDASASVRTSSTGTGSGQRFVVEWRNVHRKGNTAERLSFGVVLAPDGTVTTNYDQLDTPAEKGGNAIVGIEAAAGEDGLSYSVSEPVLTSGKAITFIRPDVAGELETHNLSGTLTDAGGAPVAGATISLDPSGLTATTGAGGTYAFTGLVVDSYTVSVKLAGRCGSAVRAQVELSADIVRNLQLGPDYGDMGYACTTGSGGFVAAANVLALTGDDATASVTLPFPVQFHGEAYTTGRVHTNGLVSFGSASGEPDTWANPTMPTATAPNAVVAPFWDDFEVDASASVRTQTLGTAPNRSYVVEWRNVNFRPPSTGRLTFEVIFHEDGRIAYHYGAMSTPVQQGAGATIGLENGSGTVAALYSFQEAVLTGNSSITYSPAPAGTVSGVLTTAVTGQSVAGATVTLNPGNRTTTTGTDGSYQFTGVKVGEYKVTASTGDNRCAGQYARETVNHPGGTSDVDLSVMVDGDEFGYKCTSGAQTFVPGDVVEGWQGDETVWPKNPPFPVKLYGESYTSAWISANGLISFKDPAYFGWIGSIPGTLPSPAAEGSPNAAVYVHWDDWVVDSQARIATKISGTAPNRQWVVEWRNVHLYGDTSTRATFEVIFSEGGDITLAYADIDPAKPVERGGEATVGIENADGSIGFQYLHRETWLASGQGVTFKPNPPGQGSVAGTVTCQGTPVAGATVKVADRTATTAADGTYQVAVVPAGSWAAVVTVAGGACKGSDVRQVVVGTNIQAAADYALGATPGGGGYTLTEQAVPYTPASGTVLPMSGDDAFTPVTLPFPVTHYGQTYTTGWVDINGVLSFVDPGEPSPDAWPIPSPDSPEEPNAALYPFWHDWFVDSNASVRTAVRGSAPNRQFVVEWRNVHSYEDPLTRITFQVVIDEAGGYSFTYIDNDGTFLERGGAATIGIENAEGTAAIQYTYRQPALRPGLGLRFNPPSS</sequence>
<gene>
    <name evidence="8" type="ORF">GA0070610_1830</name>
</gene>
<evidence type="ECO:0000256" key="3">
    <source>
        <dbReference type="ARBA" id="ARBA00022729"/>
    </source>
</evidence>
<feature type="domain" description="LamG-like jellyroll fold" evidence="7">
    <location>
        <begin position="758"/>
        <end position="900"/>
    </location>
</feature>
<evidence type="ECO:0000256" key="2">
    <source>
        <dbReference type="ARBA" id="ARBA00022692"/>
    </source>
</evidence>
<dbReference type="Gene3D" id="2.60.120.200">
    <property type="match status" value="1"/>
</dbReference>
<accession>A0A1C5G6Q8</accession>
<dbReference type="SUPFAM" id="SSF49452">
    <property type="entry name" value="Starch-binding domain-like"/>
    <property type="match status" value="3"/>
</dbReference>
<keyword evidence="2" id="KW-0812">Transmembrane</keyword>
<keyword evidence="4" id="KW-0472">Membrane</keyword>
<dbReference type="Gene3D" id="2.60.40.1120">
    <property type="entry name" value="Carboxypeptidase-like, regulatory domain"/>
    <property type="match status" value="4"/>
</dbReference>
<evidence type="ECO:0000313" key="9">
    <source>
        <dbReference type="Proteomes" id="UP000198251"/>
    </source>
</evidence>